<gene>
    <name evidence="1" type="ORF">L2E82_01044</name>
</gene>
<sequence length="138" mass="16365">MDSWNVFEVRQKLDFEMKLRHYALFFCLFGSLIPLLKDLLLLLMLYMPSRHFVEHFFVSRFSHRLNPRADLLMIFMFVGLFKRLLSSVICDLFLTISCWLKVGRHGKSSHKEAGNHAHTRSYLTLTSVFKNPRLRLDT</sequence>
<dbReference type="Proteomes" id="UP001055811">
    <property type="component" value="Linkage Group LG01"/>
</dbReference>
<reference evidence="1 2" key="2">
    <citation type="journal article" date="2022" name="Mol. Ecol. Resour.">
        <title>The genomes of chicory, endive, great burdock and yacon provide insights into Asteraceae paleo-polyploidization history and plant inulin production.</title>
        <authorList>
            <person name="Fan W."/>
            <person name="Wang S."/>
            <person name="Wang H."/>
            <person name="Wang A."/>
            <person name="Jiang F."/>
            <person name="Liu H."/>
            <person name="Zhao H."/>
            <person name="Xu D."/>
            <person name="Zhang Y."/>
        </authorList>
    </citation>
    <scope>NUCLEOTIDE SEQUENCE [LARGE SCALE GENOMIC DNA]</scope>
    <source>
        <strain evidence="2">cv. Punajuju</strain>
        <tissue evidence="1">Leaves</tissue>
    </source>
</reference>
<name>A0ACB9GXW5_CICIN</name>
<evidence type="ECO:0000313" key="2">
    <source>
        <dbReference type="Proteomes" id="UP001055811"/>
    </source>
</evidence>
<organism evidence="1 2">
    <name type="scientific">Cichorium intybus</name>
    <name type="common">Chicory</name>
    <dbReference type="NCBI Taxonomy" id="13427"/>
    <lineage>
        <taxon>Eukaryota</taxon>
        <taxon>Viridiplantae</taxon>
        <taxon>Streptophyta</taxon>
        <taxon>Embryophyta</taxon>
        <taxon>Tracheophyta</taxon>
        <taxon>Spermatophyta</taxon>
        <taxon>Magnoliopsida</taxon>
        <taxon>eudicotyledons</taxon>
        <taxon>Gunneridae</taxon>
        <taxon>Pentapetalae</taxon>
        <taxon>asterids</taxon>
        <taxon>campanulids</taxon>
        <taxon>Asterales</taxon>
        <taxon>Asteraceae</taxon>
        <taxon>Cichorioideae</taxon>
        <taxon>Cichorieae</taxon>
        <taxon>Cichoriinae</taxon>
        <taxon>Cichorium</taxon>
    </lineage>
</organism>
<reference evidence="2" key="1">
    <citation type="journal article" date="2022" name="Mol. Ecol. Resour.">
        <title>The genomes of chicory, endive, great burdock and yacon provide insights into Asteraceae palaeo-polyploidization history and plant inulin production.</title>
        <authorList>
            <person name="Fan W."/>
            <person name="Wang S."/>
            <person name="Wang H."/>
            <person name="Wang A."/>
            <person name="Jiang F."/>
            <person name="Liu H."/>
            <person name="Zhao H."/>
            <person name="Xu D."/>
            <person name="Zhang Y."/>
        </authorList>
    </citation>
    <scope>NUCLEOTIDE SEQUENCE [LARGE SCALE GENOMIC DNA]</scope>
    <source>
        <strain evidence="2">cv. Punajuju</strain>
    </source>
</reference>
<dbReference type="EMBL" id="CM042009">
    <property type="protein sequence ID" value="KAI3788284.1"/>
    <property type="molecule type" value="Genomic_DNA"/>
</dbReference>
<comment type="caution">
    <text evidence="1">The sequence shown here is derived from an EMBL/GenBank/DDBJ whole genome shotgun (WGS) entry which is preliminary data.</text>
</comment>
<proteinExistence type="predicted"/>
<keyword evidence="2" id="KW-1185">Reference proteome</keyword>
<evidence type="ECO:0000313" key="1">
    <source>
        <dbReference type="EMBL" id="KAI3788284.1"/>
    </source>
</evidence>
<accession>A0ACB9GXW5</accession>
<protein>
    <submittedName>
        <fullName evidence="1">Uncharacterized protein</fullName>
    </submittedName>
</protein>